<name>A0A0M3JV27_ANISI</name>
<protein>
    <submittedName>
        <fullName evidence="4">Transmembrane protein</fullName>
    </submittedName>
</protein>
<reference evidence="4" key="1">
    <citation type="submission" date="2017-02" db="UniProtKB">
        <authorList>
            <consortium name="WormBaseParasite"/>
        </authorList>
    </citation>
    <scope>IDENTIFICATION</scope>
</reference>
<evidence type="ECO:0000313" key="2">
    <source>
        <dbReference type="EMBL" id="VDK45274.1"/>
    </source>
</evidence>
<evidence type="ECO:0000313" key="4">
    <source>
        <dbReference type="WBParaSite" id="ASIM_0001206301-mRNA-1"/>
    </source>
</evidence>
<evidence type="ECO:0000313" key="3">
    <source>
        <dbReference type="Proteomes" id="UP000267096"/>
    </source>
</evidence>
<reference evidence="2 3" key="2">
    <citation type="submission" date="2018-11" db="EMBL/GenBank/DDBJ databases">
        <authorList>
            <consortium name="Pathogen Informatics"/>
        </authorList>
    </citation>
    <scope>NUCLEOTIDE SEQUENCE [LARGE SCALE GENOMIC DNA]</scope>
</reference>
<dbReference type="AlphaFoldDB" id="A0A0M3JV27"/>
<proteinExistence type="predicted"/>
<keyword evidence="1" id="KW-0812">Transmembrane</keyword>
<keyword evidence="3" id="KW-1185">Reference proteome</keyword>
<sequence>MAGSVKEYELFQLNGANAVGWLVRLFGVISGLASSTILLKDGQNMVMPGSVVGGVNWRGERCGCVWVVLLLVDMILWVELVGLWIVFEFEVRWSCAAEALMPRRANQSTDWIISDRRNDRSFGWNDRRRMRRSTTHETHSASDACLPSEERDFSRVITECPNLWKLNAS</sequence>
<dbReference type="EMBL" id="UYRR01031079">
    <property type="protein sequence ID" value="VDK45274.1"/>
    <property type="molecule type" value="Genomic_DNA"/>
</dbReference>
<dbReference type="Proteomes" id="UP000267096">
    <property type="component" value="Unassembled WGS sequence"/>
</dbReference>
<dbReference type="WBParaSite" id="ASIM_0001206301-mRNA-1">
    <property type="protein sequence ID" value="ASIM_0001206301-mRNA-1"/>
    <property type="gene ID" value="ASIM_0001206301"/>
</dbReference>
<evidence type="ECO:0000256" key="1">
    <source>
        <dbReference type="SAM" id="Phobius"/>
    </source>
</evidence>
<keyword evidence="1" id="KW-1133">Transmembrane helix</keyword>
<feature type="transmembrane region" description="Helical" evidence="1">
    <location>
        <begin position="64"/>
        <end position="87"/>
    </location>
</feature>
<organism evidence="4">
    <name type="scientific">Anisakis simplex</name>
    <name type="common">Herring worm</name>
    <dbReference type="NCBI Taxonomy" id="6269"/>
    <lineage>
        <taxon>Eukaryota</taxon>
        <taxon>Metazoa</taxon>
        <taxon>Ecdysozoa</taxon>
        <taxon>Nematoda</taxon>
        <taxon>Chromadorea</taxon>
        <taxon>Rhabditida</taxon>
        <taxon>Spirurina</taxon>
        <taxon>Ascaridomorpha</taxon>
        <taxon>Ascaridoidea</taxon>
        <taxon>Anisakidae</taxon>
        <taxon>Anisakis</taxon>
        <taxon>Anisakis simplex complex</taxon>
    </lineage>
</organism>
<gene>
    <name evidence="2" type="ORF">ASIM_LOCUS11529</name>
</gene>
<feature type="transmembrane region" description="Helical" evidence="1">
    <location>
        <begin position="18"/>
        <end position="39"/>
    </location>
</feature>
<keyword evidence="1" id="KW-0472">Membrane</keyword>
<accession>A0A0M3JV27</accession>